<feature type="domain" description="Glycine zipper" evidence="1">
    <location>
        <begin position="42"/>
        <end position="81"/>
    </location>
</feature>
<proteinExistence type="predicted"/>
<protein>
    <recommendedName>
        <fullName evidence="1">Glycine zipper domain-containing protein</fullName>
    </recommendedName>
</protein>
<comment type="caution">
    <text evidence="2">The sequence shown here is derived from an EMBL/GenBank/DDBJ whole genome shotgun (WGS) entry which is preliminary data.</text>
</comment>
<accession>A0A4Y8VPU6</accession>
<evidence type="ECO:0000313" key="2">
    <source>
        <dbReference type="EMBL" id="TFH82619.1"/>
    </source>
</evidence>
<name>A0A4Y8VPU6_9BACT</name>
<evidence type="ECO:0000259" key="1">
    <source>
        <dbReference type="Pfam" id="PF13488"/>
    </source>
</evidence>
<gene>
    <name evidence="2" type="ORF">EXN75_05770</name>
</gene>
<dbReference type="PANTHER" id="PTHR21525">
    <property type="entry name" value="MOTILE SPERM PROTEIN"/>
    <property type="match status" value="1"/>
</dbReference>
<dbReference type="PANTHER" id="PTHR21525:SF9">
    <property type="entry name" value="CHANNEL_COLICIN DOMAIN-CONTAINING PROTEIN"/>
    <property type="match status" value="1"/>
</dbReference>
<dbReference type="Proteomes" id="UP000297872">
    <property type="component" value="Unassembled WGS sequence"/>
</dbReference>
<keyword evidence="3" id="KW-1185">Reference proteome</keyword>
<dbReference type="Pfam" id="PF13488">
    <property type="entry name" value="Gly-zipper_Omp"/>
    <property type="match status" value="1"/>
</dbReference>
<dbReference type="EMBL" id="SGVY01000011">
    <property type="protein sequence ID" value="TFH82619.1"/>
    <property type="molecule type" value="Genomic_DNA"/>
</dbReference>
<dbReference type="AlphaFoldDB" id="A0A4Y8VPU6"/>
<dbReference type="GeneID" id="302994803"/>
<dbReference type="InterPro" id="IPR039567">
    <property type="entry name" value="Gly-zipper"/>
</dbReference>
<evidence type="ECO:0000313" key="3">
    <source>
        <dbReference type="Proteomes" id="UP000297872"/>
    </source>
</evidence>
<organism evidence="2 3">
    <name type="scientific">Segatella hominis</name>
    <dbReference type="NCBI Taxonomy" id="2518605"/>
    <lineage>
        <taxon>Bacteria</taxon>
        <taxon>Pseudomonadati</taxon>
        <taxon>Bacteroidota</taxon>
        <taxon>Bacteroidia</taxon>
        <taxon>Bacteroidales</taxon>
        <taxon>Prevotellaceae</taxon>
        <taxon>Segatella</taxon>
    </lineage>
</organism>
<sequence length="94" mass="9295">MLISDGIMKDSKNNNGVFSIGYNTQKASVTVVSGCIVSWGCSAVGAKNGAFVGTAICPGVGTAIGAAVGGVGGSILGNELGVNIGLKMFDEIKK</sequence>
<dbReference type="RefSeq" id="WP_134843115.1">
    <property type="nucleotide sequence ID" value="NZ_SGVY01000011.1"/>
</dbReference>
<reference evidence="2 3" key="1">
    <citation type="submission" date="2019-02" db="EMBL/GenBank/DDBJ databases">
        <title>Draft Genome Sequence of the Prevotella sp. BCRC 81118, Isolated from Human Feces.</title>
        <authorList>
            <person name="Huang C.-H."/>
        </authorList>
    </citation>
    <scope>NUCLEOTIDE SEQUENCE [LARGE SCALE GENOMIC DNA]</scope>
    <source>
        <strain evidence="2 3">BCRC 81118</strain>
    </source>
</reference>